<feature type="domain" description="CheW-like" evidence="1">
    <location>
        <begin position="24"/>
        <end position="164"/>
    </location>
</feature>
<proteinExistence type="predicted"/>
<dbReference type="AlphaFoldDB" id="A0A9D9GSP0"/>
<accession>A0A9D9GSP0</accession>
<dbReference type="CDD" id="cd00732">
    <property type="entry name" value="CheW"/>
    <property type="match status" value="1"/>
</dbReference>
<evidence type="ECO:0000313" key="3">
    <source>
        <dbReference type="Proteomes" id="UP000823631"/>
    </source>
</evidence>
<dbReference type="SUPFAM" id="SSF50341">
    <property type="entry name" value="CheW-like"/>
    <property type="match status" value="1"/>
</dbReference>
<dbReference type="Pfam" id="PF01584">
    <property type="entry name" value="CheW"/>
    <property type="match status" value="1"/>
</dbReference>
<dbReference type="InterPro" id="IPR039315">
    <property type="entry name" value="CheW"/>
</dbReference>
<reference evidence="2" key="2">
    <citation type="journal article" date="2021" name="PeerJ">
        <title>Extensive microbial diversity within the chicken gut microbiome revealed by metagenomics and culture.</title>
        <authorList>
            <person name="Gilroy R."/>
            <person name="Ravi A."/>
            <person name="Getino M."/>
            <person name="Pursley I."/>
            <person name="Horton D.L."/>
            <person name="Alikhan N.F."/>
            <person name="Baker D."/>
            <person name="Gharbi K."/>
            <person name="Hall N."/>
            <person name="Watson M."/>
            <person name="Adriaenssens E.M."/>
            <person name="Foster-Nyarko E."/>
            <person name="Jarju S."/>
            <person name="Secka A."/>
            <person name="Antonio M."/>
            <person name="Oren A."/>
            <person name="Chaudhuri R.R."/>
            <person name="La Ragione R."/>
            <person name="Hildebrand F."/>
            <person name="Pallen M.J."/>
        </authorList>
    </citation>
    <scope>NUCLEOTIDE SEQUENCE</scope>
    <source>
        <strain evidence="2">17213</strain>
    </source>
</reference>
<dbReference type="PANTHER" id="PTHR22617">
    <property type="entry name" value="CHEMOTAXIS SENSOR HISTIDINE KINASE-RELATED"/>
    <property type="match status" value="1"/>
</dbReference>
<protein>
    <submittedName>
        <fullName evidence="2">Chemotaxis protein CheW</fullName>
    </submittedName>
</protein>
<gene>
    <name evidence="2" type="ORF">IAB19_02590</name>
</gene>
<dbReference type="Gene3D" id="2.30.30.40">
    <property type="entry name" value="SH3 Domains"/>
    <property type="match status" value="1"/>
</dbReference>
<name>A0A9D9GSP0_9GAMM</name>
<dbReference type="Proteomes" id="UP000823631">
    <property type="component" value="Unassembled WGS sequence"/>
</dbReference>
<dbReference type="EMBL" id="JADINH010000048">
    <property type="protein sequence ID" value="MBO8415251.1"/>
    <property type="molecule type" value="Genomic_DNA"/>
</dbReference>
<dbReference type="PANTHER" id="PTHR22617:SF23">
    <property type="entry name" value="CHEMOTAXIS PROTEIN CHEW"/>
    <property type="match status" value="1"/>
</dbReference>
<dbReference type="PROSITE" id="PS50851">
    <property type="entry name" value="CHEW"/>
    <property type="match status" value="1"/>
</dbReference>
<dbReference type="SMART" id="SM00260">
    <property type="entry name" value="CheW"/>
    <property type="match status" value="1"/>
</dbReference>
<evidence type="ECO:0000313" key="2">
    <source>
        <dbReference type="EMBL" id="MBO8415251.1"/>
    </source>
</evidence>
<sequence length="170" mass="18547">MAKENGTSAAVAAAPGDDQAGNELKRWVTFQLDREIYGVNVMQVKEVLRYSDIAPVPGAPAYVLGIINLRGNVVTVIDTRMRFGLPSADITDSTRIMIIESEKQLIGILVDSVAEVVDLNSADIDDTPNVGTEESAKFICGVCNRDNELLILIDLNKLLSEEEWQEVANL</sequence>
<comment type="caution">
    <text evidence="2">The sequence shown here is derived from an EMBL/GenBank/DDBJ whole genome shotgun (WGS) entry which is preliminary data.</text>
</comment>
<dbReference type="FunFam" id="2.40.50.180:FF:000001">
    <property type="entry name" value="Chemotaxis protein CheW"/>
    <property type="match status" value="1"/>
</dbReference>
<dbReference type="InterPro" id="IPR002545">
    <property type="entry name" value="CheW-lke_dom"/>
</dbReference>
<organism evidence="2 3">
    <name type="scientific">Candidatus Avisuccinivibrio stercorigallinarum</name>
    <dbReference type="NCBI Taxonomy" id="2840704"/>
    <lineage>
        <taxon>Bacteria</taxon>
        <taxon>Pseudomonadati</taxon>
        <taxon>Pseudomonadota</taxon>
        <taxon>Gammaproteobacteria</taxon>
        <taxon>Aeromonadales</taxon>
        <taxon>Succinivibrionaceae</taxon>
        <taxon>Succinivibrionaceae incertae sedis</taxon>
        <taxon>Candidatus Avisuccinivibrio</taxon>
    </lineage>
</organism>
<dbReference type="GO" id="GO:0005829">
    <property type="term" value="C:cytosol"/>
    <property type="evidence" value="ECO:0007669"/>
    <property type="project" value="TreeGrafter"/>
</dbReference>
<reference evidence="2" key="1">
    <citation type="submission" date="2020-10" db="EMBL/GenBank/DDBJ databases">
        <authorList>
            <person name="Gilroy R."/>
        </authorList>
    </citation>
    <scope>NUCLEOTIDE SEQUENCE</scope>
    <source>
        <strain evidence="2">17213</strain>
    </source>
</reference>
<evidence type="ECO:0000259" key="1">
    <source>
        <dbReference type="PROSITE" id="PS50851"/>
    </source>
</evidence>
<dbReference type="GO" id="GO:0007165">
    <property type="term" value="P:signal transduction"/>
    <property type="evidence" value="ECO:0007669"/>
    <property type="project" value="InterPro"/>
</dbReference>
<dbReference type="GO" id="GO:0006935">
    <property type="term" value="P:chemotaxis"/>
    <property type="evidence" value="ECO:0007669"/>
    <property type="project" value="InterPro"/>
</dbReference>
<dbReference type="Gene3D" id="2.40.50.180">
    <property type="entry name" value="CheA-289, Domain 4"/>
    <property type="match status" value="1"/>
</dbReference>
<dbReference type="InterPro" id="IPR036061">
    <property type="entry name" value="CheW-like_dom_sf"/>
</dbReference>